<proteinExistence type="predicted"/>
<keyword evidence="2" id="KW-1185">Reference proteome</keyword>
<name>A0A2X0M1E9_9BASI</name>
<protein>
    <submittedName>
        <fullName evidence="1">BQ5605_C002g01012 protein</fullName>
    </submittedName>
</protein>
<accession>A0A2X0M1E9</accession>
<evidence type="ECO:0000313" key="2">
    <source>
        <dbReference type="Proteomes" id="UP000249464"/>
    </source>
</evidence>
<gene>
    <name evidence="1" type="primary">BQ5605_C002g01012</name>
    <name evidence="1" type="ORF">BQ5605_C002G01012</name>
</gene>
<sequence length="90" mass="10357">MRKLRSLDIAHVTARVWTSLCWHVVVSVGDPHRAFTEVSYKKCSQLTLRDRDFRERLGREMAWLGVVNVSTAERHGKQMAESLNAFLSLT</sequence>
<dbReference type="AlphaFoldDB" id="A0A2X0M1E9"/>
<dbReference type="EMBL" id="FQNC01000041">
    <property type="protein sequence ID" value="SGY29087.1"/>
    <property type="molecule type" value="Genomic_DNA"/>
</dbReference>
<reference evidence="1 2" key="1">
    <citation type="submission" date="2016-11" db="EMBL/GenBank/DDBJ databases">
        <authorList>
            <person name="Jaros S."/>
            <person name="Januszkiewicz K."/>
            <person name="Wedrychowicz H."/>
        </authorList>
    </citation>
    <scope>NUCLEOTIDE SEQUENCE [LARGE SCALE GENOMIC DNA]</scope>
</reference>
<evidence type="ECO:0000313" key="1">
    <source>
        <dbReference type="EMBL" id="SGY29087.1"/>
    </source>
</evidence>
<dbReference type="Proteomes" id="UP000249464">
    <property type="component" value="Unassembled WGS sequence"/>
</dbReference>
<organism evidence="1 2">
    <name type="scientific">Microbotryum silenes-dioicae</name>
    <dbReference type="NCBI Taxonomy" id="796604"/>
    <lineage>
        <taxon>Eukaryota</taxon>
        <taxon>Fungi</taxon>
        <taxon>Dikarya</taxon>
        <taxon>Basidiomycota</taxon>
        <taxon>Pucciniomycotina</taxon>
        <taxon>Microbotryomycetes</taxon>
        <taxon>Microbotryales</taxon>
        <taxon>Microbotryaceae</taxon>
        <taxon>Microbotryum</taxon>
    </lineage>
</organism>